<evidence type="ECO:0000256" key="10">
    <source>
        <dbReference type="ARBA" id="ARBA00030775"/>
    </source>
</evidence>
<keyword evidence="7 11" id="KW-1133">Transmembrane helix</keyword>
<evidence type="ECO:0000256" key="6">
    <source>
        <dbReference type="ARBA" id="ARBA00022692"/>
    </source>
</evidence>
<keyword evidence="4" id="KW-0488">Methylation</keyword>
<comment type="subcellular location">
    <subcellularLocation>
        <location evidence="1">Cell inner membrane</location>
        <topology evidence="1">Single-pass membrane protein</topology>
    </subcellularLocation>
</comment>
<evidence type="ECO:0000256" key="5">
    <source>
        <dbReference type="ARBA" id="ARBA00022519"/>
    </source>
</evidence>
<keyword evidence="5" id="KW-0997">Cell inner membrane</keyword>
<dbReference type="FunCoup" id="E6W4T7">
    <property type="interactions" value="56"/>
</dbReference>
<dbReference type="InterPro" id="IPR012902">
    <property type="entry name" value="N_methyl_site"/>
</dbReference>
<organism evidence="13 14">
    <name type="scientific">Desulfurispirillum indicum (strain ATCC BAA-1389 / DSM 22839 / S5)</name>
    <dbReference type="NCBI Taxonomy" id="653733"/>
    <lineage>
        <taxon>Bacteria</taxon>
        <taxon>Pseudomonadati</taxon>
        <taxon>Chrysiogenota</taxon>
        <taxon>Chrysiogenia</taxon>
        <taxon>Chrysiogenales</taxon>
        <taxon>Chrysiogenaceae</taxon>
        <taxon>Desulfurispirillum</taxon>
    </lineage>
</organism>
<evidence type="ECO:0000259" key="12">
    <source>
        <dbReference type="Pfam" id="PF12019"/>
    </source>
</evidence>
<proteinExistence type="inferred from homology"/>
<dbReference type="Gene3D" id="3.55.40.10">
    <property type="entry name" value="minor pseudopilin epsh domain"/>
    <property type="match status" value="1"/>
</dbReference>
<dbReference type="KEGG" id="din:Selin_0056"/>
<dbReference type="NCBIfam" id="TIGR01708">
    <property type="entry name" value="typeII_sec_gspH"/>
    <property type="match status" value="1"/>
</dbReference>
<evidence type="ECO:0000256" key="2">
    <source>
        <dbReference type="ARBA" id="ARBA00021549"/>
    </source>
</evidence>
<dbReference type="Pfam" id="PF12019">
    <property type="entry name" value="GspH"/>
    <property type="match status" value="1"/>
</dbReference>
<evidence type="ECO:0000313" key="13">
    <source>
        <dbReference type="EMBL" id="ADU64815.1"/>
    </source>
</evidence>
<reference evidence="13 14" key="1">
    <citation type="submission" date="2010-12" db="EMBL/GenBank/DDBJ databases">
        <title>Complete sequence of Desulfurispirillum indicum S5.</title>
        <authorList>
            <consortium name="US DOE Joint Genome Institute"/>
            <person name="Lucas S."/>
            <person name="Copeland A."/>
            <person name="Lapidus A."/>
            <person name="Cheng J.-F."/>
            <person name="Goodwin L."/>
            <person name="Pitluck S."/>
            <person name="Chertkov O."/>
            <person name="Held B."/>
            <person name="Detter J.C."/>
            <person name="Han C."/>
            <person name="Tapia R."/>
            <person name="Land M."/>
            <person name="Hauser L."/>
            <person name="Kyrpides N."/>
            <person name="Ivanova N."/>
            <person name="Mikhailova N."/>
            <person name="Haggblom M."/>
            <person name="Rauschenbach I."/>
            <person name="Bini E."/>
            <person name="Woyke T."/>
        </authorList>
    </citation>
    <scope>NUCLEOTIDE SEQUENCE [LARGE SCALE GENOMIC DNA]</scope>
    <source>
        <strain evidence="14">ATCC BAA-1389 / DSM 22839 / S5</strain>
    </source>
</reference>
<dbReference type="OrthoDB" id="5730913at2"/>
<dbReference type="InterPro" id="IPR022346">
    <property type="entry name" value="T2SS_GspH"/>
</dbReference>
<dbReference type="NCBIfam" id="TIGR02532">
    <property type="entry name" value="IV_pilin_GFxxxE"/>
    <property type="match status" value="1"/>
</dbReference>
<dbReference type="eggNOG" id="COG2165">
    <property type="taxonomic scope" value="Bacteria"/>
</dbReference>
<dbReference type="SUPFAM" id="SSF54523">
    <property type="entry name" value="Pili subunits"/>
    <property type="match status" value="1"/>
</dbReference>
<feature type="transmembrane region" description="Helical" evidence="11">
    <location>
        <begin position="20"/>
        <end position="42"/>
    </location>
</feature>
<feature type="domain" description="General secretion pathway GspH" evidence="12">
    <location>
        <begin position="53"/>
        <end position="163"/>
    </location>
</feature>
<comment type="similarity">
    <text evidence="9">Belongs to the GSP H family.</text>
</comment>
<dbReference type="HOGENOM" id="CLU_111963_2_0_0"/>
<evidence type="ECO:0000256" key="9">
    <source>
        <dbReference type="ARBA" id="ARBA00025772"/>
    </source>
</evidence>
<accession>E6W4T7</accession>
<protein>
    <recommendedName>
        <fullName evidence="2">Type II secretion system protein H</fullName>
    </recommendedName>
    <alternativeName>
        <fullName evidence="10">General secretion pathway protein H</fullName>
    </alternativeName>
</protein>
<dbReference type="PROSITE" id="PS00409">
    <property type="entry name" value="PROKAR_NTER_METHYL"/>
    <property type="match status" value="1"/>
</dbReference>
<keyword evidence="14" id="KW-1185">Reference proteome</keyword>
<evidence type="ECO:0000256" key="11">
    <source>
        <dbReference type="SAM" id="Phobius"/>
    </source>
</evidence>
<dbReference type="InParanoid" id="E6W4T7"/>
<dbReference type="GO" id="GO:0015628">
    <property type="term" value="P:protein secretion by the type II secretion system"/>
    <property type="evidence" value="ECO:0007669"/>
    <property type="project" value="InterPro"/>
</dbReference>
<dbReference type="EMBL" id="CP002432">
    <property type="protein sequence ID" value="ADU64815.1"/>
    <property type="molecule type" value="Genomic_DNA"/>
</dbReference>
<evidence type="ECO:0000256" key="8">
    <source>
        <dbReference type="ARBA" id="ARBA00023136"/>
    </source>
</evidence>
<dbReference type="Pfam" id="PF07963">
    <property type="entry name" value="N_methyl"/>
    <property type="match status" value="1"/>
</dbReference>
<name>E6W4T7_DESIS</name>
<evidence type="ECO:0000313" key="14">
    <source>
        <dbReference type="Proteomes" id="UP000002572"/>
    </source>
</evidence>
<dbReference type="STRING" id="653733.Selin_0056"/>
<dbReference type="InterPro" id="IPR045584">
    <property type="entry name" value="Pilin-like"/>
</dbReference>
<evidence type="ECO:0000256" key="4">
    <source>
        <dbReference type="ARBA" id="ARBA00022481"/>
    </source>
</evidence>
<dbReference type="InterPro" id="IPR049875">
    <property type="entry name" value="TypeII_GspH"/>
</dbReference>
<dbReference type="PRINTS" id="PR00885">
    <property type="entry name" value="BCTERIALGSPH"/>
</dbReference>
<dbReference type="GO" id="GO:0015627">
    <property type="term" value="C:type II protein secretion system complex"/>
    <property type="evidence" value="ECO:0007669"/>
    <property type="project" value="InterPro"/>
</dbReference>
<evidence type="ECO:0000256" key="3">
    <source>
        <dbReference type="ARBA" id="ARBA00022475"/>
    </source>
</evidence>
<dbReference type="AlphaFoldDB" id="E6W4T7"/>
<keyword evidence="8 11" id="KW-0472">Membrane</keyword>
<evidence type="ECO:0000256" key="1">
    <source>
        <dbReference type="ARBA" id="ARBA00004377"/>
    </source>
</evidence>
<keyword evidence="6 11" id="KW-0812">Transmembrane</keyword>
<gene>
    <name evidence="13" type="ordered locus">Selin_0056</name>
</gene>
<dbReference type="InterPro" id="IPR002416">
    <property type="entry name" value="T2SS_protein-GspH"/>
</dbReference>
<evidence type="ECO:0000256" key="7">
    <source>
        <dbReference type="ARBA" id="ARBA00022989"/>
    </source>
</evidence>
<dbReference type="GO" id="GO:0005886">
    <property type="term" value="C:plasma membrane"/>
    <property type="evidence" value="ECO:0007669"/>
    <property type="project" value="UniProtKB-SubCell"/>
</dbReference>
<sequence length="183" mass="20134">MRLSATGISDSGLSVKGFTLIEILVVLVIIGILASVTVMTMGQSSGQRELEREARRLHAVLKMAADEAVYNGRELGFATDFGGYGFFLYDPAEARWVALEEGPLRQHELRSEIRLHLEQEHRPVLPGAVKLSDSDPVPTVLLLSSGEVSPFTLVVEWHASSTTLPHYRLSTDGIQDITFAQYP</sequence>
<keyword evidence="3" id="KW-1003">Cell membrane</keyword>
<dbReference type="Proteomes" id="UP000002572">
    <property type="component" value="Chromosome"/>
</dbReference>